<keyword evidence="4" id="KW-1185">Reference proteome</keyword>
<evidence type="ECO:0000256" key="2">
    <source>
        <dbReference type="SAM" id="MobiDB-lite"/>
    </source>
</evidence>
<reference evidence="3" key="1">
    <citation type="submission" date="2022-01" db="EMBL/GenBank/DDBJ databases">
        <authorList>
            <person name="King R."/>
        </authorList>
    </citation>
    <scope>NUCLEOTIDE SEQUENCE</scope>
</reference>
<feature type="compositionally biased region" description="Basic and acidic residues" evidence="2">
    <location>
        <begin position="198"/>
        <end position="219"/>
    </location>
</feature>
<accession>A0A9N9X131</accession>
<feature type="coiled-coil region" evidence="1">
    <location>
        <begin position="112"/>
        <end position="139"/>
    </location>
</feature>
<reference evidence="3" key="2">
    <citation type="submission" date="2022-10" db="EMBL/GenBank/DDBJ databases">
        <authorList>
            <consortium name="ENA_rothamsted_submissions"/>
            <consortium name="culmorum"/>
            <person name="King R."/>
        </authorList>
    </citation>
    <scope>NUCLEOTIDE SEQUENCE</scope>
</reference>
<dbReference type="AlphaFoldDB" id="A0A9N9X131"/>
<feature type="region of interest" description="Disordered" evidence="2">
    <location>
        <begin position="189"/>
        <end position="219"/>
    </location>
</feature>
<gene>
    <name evidence="3" type="ORF">PHAECO_LOCUS3269</name>
</gene>
<feature type="compositionally biased region" description="Polar residues" evidence="2">
    <location>
        <begin position="589"/>
        <end position="617"/>
    </location>
</feature>
<sequence length="644" mass="72135">METELNSILQQQTRRIDELQKQLLENTEQQKTSKEEGTQTITDSELNFTSGVTKEIISSTKEIHFLKRELFDLKENEIKIKQELLKYKQDYDCIKNEEIKMDRVMDGMKSTIESISSENKKYIQKLEKLKHKLFKLEKILRKEARMKSINKDKILNRMMTLKMKLQRSTQQEEKHQFVSELIEEHIPSDIGLEPFNSNEEKGNSEKPKEPASEAAEKRNDQVLQNEIADVSTWFQGGSDWFQGGSDWFQGGSDWFQGGTDWFQGGSDRFHGGFDWYQGDTNWFQCGSDRFQDGSDWLQGGSDWFQGGFDWCQGTPRRRDVFAKIRGKTLQINNEKYTIEQLQSMNYTENPEDLNKSTSQKEITKADSEPATPTTISQLTFFEDSIRHFELKTPKENTKSEVVLEQNGECSTINLNENVSQISEVRSKISDEQTTCSGSASGPSEIPLSSIPTLGSLRGPEAPHPYHVTIPGSNRGPGNTSNLRDAKADTQVGSAPGTSRVPVPDEMSSPGPSNFGSRGATKMAPGSKAERALEGDISSENPTLSEEERLLSDNVAQVGTRLGEMKVKRANRSGAAKQRAARRRTEATASNPNTQPEPEGNRQPQTSSKAQTEKSQVPRNPKKPAYAGKRSAKGNAGSQVPKGAA</sequence>
<proteinExistence type="predicted"/>
<evidence type="ECO:0000256" key="1">
    <source>
        <dbReference type="SAM" id="Coils"/>
    </source>
</evidence>
<organism evidence="3 4">
    <name type="scientific">Phaedon cochleariae</name>
    <name type="common">Mustard beetle</name>
    <dbReference type="NCBI Taxonomy" id="80249"/>
    <lineage>
        <taxon>Eukaryota</taxon>
        <taxon>Metazoa</taxon>
        <taxon>Ecdysozoa</taxon>
        <taxon>Arthropoda</taxon>
        <taxon>Hexapoda</taxon>
        <taxon>Insecta</taxon>
        <taxon>Pterygota</taxon>
        <taxon>Neoptera</taxon>
        <taxon>Endopterygota</taxon>
        <taxon>Coleoptera</taxon>
        <taxon>Polyphaga</taxon>
        <taxon>Cucujiformia</taxon>
        <taxon>Chrysomeloidea</taxon>
        <taxon>Chrysomelidae</taxon>
        <taxon>Chrysomelinae</taxon>
        <taxon>Chrysomelini</taxon>
        <taxon>Phaedon</taxon>
    </lineage>
</organism>
<evidence type="ECO:0000313" key="4">
    <source>
        <dbReference type="Proteomes" id="UP001153737"/>
    </source>
</evidence>
<dbReference type="OrthoDB" id="10684935at2759"/>
<feature type="region of interest" description="Disordered" evidence="2">
    <location>
        <begin position="425"/>
        <end position="644"/>
    </location>
</feature>
<protein>
    <submittedName>
        <fullName evidence="3">Uncharacterized protein</fullName>
    </submittedName>
</protein>
<dbReference type="EMBL" id="OU896718">
    <property type="protein sequence ID" value="CAG9815519.1"/>
    <property type="molecule type" value="Genomic_DNA"/>
</dbReference>
<feature type="coiled-coil region" evidence="1">
    <location>
        <begin position="2"/>
        <end position="36"/>
    </location>
</feature>
<name>A0A9N9X131_PHACE</name>
<evidence type="ECO:0000313" key="3">
    <source>
        <dbReference type="EMBL" id="CAG9815519.1"/>
    </source>
</evidence>
<dbReference type="Proteomes" id="UP001153737">
    <property type="component" value="Chromosome 12"/>
</dbReference>
<keyword evidence="1" id="KW-0175">Coiled coil</keyword>
<feature type="compositionally biased region" description="Polar residues" evidence="2">
    <location>
        <begin position="431"/>
        <end position="441"/>
    </location>
</feature>